<dbReference type="PANTHER" id="PTHR11070:SF69">
    <property type="entry name" value="ATP-DEPENDENT DNA HELICASE UVRD2"/>
    <property type="match status" value="1"/>
</dbReference>
<dbReference type="GO" id="GO:0016887">
    <property type="term" value="F:ATP hydrolysis activity"/>
    <property type="evidence" value="ECO:0007669"/>
    <property type="project" value="RHEA"/>
</dbReference>
<evidence type="ECO:0000256" key="1">
    <source>
        <dbReference type="ARBA" id="ARBA00009922"/>
    </source>
</evidence>
<keyword evidence="5" id="KW-0067">ATP-binding</keyword>
<name>A0A6C7EDE6_ILUCY</name>
<feature type="domain" description="UvrD-like helicase ATP-binding" evidence="12">
    <location>
        <begin position="10"/>
        <end position="273"/>
    </location>
</feature>
<evidence type="ECO:0000256" key="9">
    <source>
        <dbReference type="ARBA" id="ARBA00048988"/>
    </source>
</evidence>
<feature type="domain" description="UvrD-like helicase C-terminal" evidence="13">
    <location>
        <begin position="279"/>
        <end position="373"/>
    </location>
</feature>
<dbReference type="GO" id="GO:0033202">
    <property type="term" value="C:DNA helicase complex"/>
    <property type="evidence" value="ECO:0007669"/>
    <property type="project" value="TreeGrafter"/>
</dbReference>
<dbReference type="InterPro" id="IPR014016">
    <property type="entry name" value="UvrD-like_ATP-bd"/>
</dbReference>
<evidence type="ECO:0000256" key="10">
    <source>
        <dbReference type="SAM" id="MobiDB-lite"/>
    </source>
</evidence>
<dbReference type="InterPro" id="IPR027417">
    <property type="entry name" value="P-loop_NTPase"/>
</dbReference>
<dbReference type="Pfam" id="PF13361">
    <property type="entry name" value="UvrD_C"/>
    <property type="match status" value="2"/>
</dbReference>
<keyword evidence="3 14" id="KW-0378">Hydrolase</keyword>
<organism evidence="14 15">
    <name type="scientific">Ilumatobacter coccineus (strain NBRC 103263 / KCTC 29153 / YM16-304)</name>
    <dbReference type="NCBI Taxonomy" id="1313172"/>
    <lineage>
        <taxon>Bacteria</taxon>
        <taxon>Bacillati</taxon>
        <taxon>Actinomycetota</taxon>
        <taxon>Acidimicrobiia</taxon>
        <taxon>Acidimicrobiales</taxon>
        <taxon>Ilumatobacteraceae</taxon>
        <taxon>Ilumatobacter</taxon>
    </lineage>
</organism>
<evidence type="ECO:0000259" key="13">
    <source>
        <dbReference type="Pfam" id="PF13361"/>
    </source>
</evidence>
<dbReference type="GO" id="GO:0005829">
    <property type="term" value="C:cytosol"/>
    <property type="evidence" value="ECO:0007669"/>
    <property type="project" value="TreeGrafter"/>
</dbReference>
<feature type="region of interest" description="Disordered" evidence="10">
    <location>
        <begin position="376"/>
        <end position="396"/>
    </location>
</feature>
<dbReference type="GO" id="GO:0000725">
    <property type="term" value="P:recombinational repair"/>
    <property type="evidence" value="ECO:0007669"/>
    <property type="project" value="TreeGrafter"/>
</dbReference>
<dbReference type="Proteomes" id="UP000011863">
    <property type="component" value="Chromosome"/>
</dbReference>
<keyword evidence="15" id="KW-1185">Reference proteome</keyword>
<evidence type="ECO:0000259" key="11">
    <source>
        <dbReference type="Pfam" id="PF00570"/>
    </source>
</evidence>
<feature type="domain" description="UvrD-like helicase C-terminal" evidence="13">
    <location>
        <begin position="501"/>
        <end position="566"/>
    </location>
</feature>
<dbReference type="EMBL" id="AP012057">
    <property type="protein sequence ID" value="BAN02648.1"/>
    <property type="molecule type" value="Genomic_DNA"/>
</dbReference>
<dbReference type="GO" id="GO:0043138">
    <property type="term" value="F:3'-5' DNA helicase activity"/>
    <property type="evidence" value="ECO:0007669"/>
    <property type="project" value="UniProtKB-EC"/>
</dbReference>
<dbReference type="Pfam" id="PF00580">
    <property type="entry name" value="UvrD-helicase"/>
    <property type="match status" value="1"/>
</dbReference>
<evidence type="ECO:0000256" key="5">
    <source>
        <dbReference type="ARBA" id="ARBA00022840"/>
    </source>
</evidence>
<sequence length="670" mass="74007">MDAEELIADLDPDQRLAVTADSHLVAVIAGAGSGKTRVLTRRVAYRIATGDADARHTMVLTFTREAAGELRRRLHRLGLREHIEAGTFHSVMLSILRQRWADTDRPTKTVVPDRRRLLRDALTDSPHRSRRDLESAHVEIDWAAARGISPEGYESLARRDGRRPVGGVEQAVEALRAYEQLKRRRGVIDFDDVLLHVLDDARNDPEFASTLRWRFRHLLVDEAQDLNPVQHRLIDLLRSGRDDLFLVGDPSQAIYGFNGADPRVLTEVETTFPGIEIVRLPVNHRCTPQVVDAGRHALSMAGPAPSVRARRHDGRPVTIHEADDETAEAEFVAHQIARGDPNLVRSGQIAVLARTNAQLRPFEVALADVGVGVRRRSNAKGSPMESALRRATDLSSPSALRAWAHDTLDDLDALTSAEGRVERLDELRSQVEPTGPGRSPSNRPRRPDAAAVAEAKEDLAIIRAERRVANALLDFLRDRPRGDGAEFRGWVATSNPFDDASNDGVELLTFHAAKGREWHTVFVTGVESSLVPHRSATTAEAKAEEARLLYVAMTRAGDALTLTAAQRRGGYARKLSPFIADIDLSEPEALPPPIELIRKTREAAPIHLLKKWRADAARRSNVLPPQLVSDSDLSAIARHRPHTAEELAEVTSMGPITARRLAPEILDALS</sequence>
<dbReference type="InterPro" id="IPR000212">
    <property type="entry name" value="DNA_helicase_UvrD/REP"/>
</dbReference>
<dbReference type="InterPro" id="IPR013986">
    <property type="entry name" value="DExx_box_DNA_helicase_dom_sf"/>
</dbReference>
<dbReference type="GO" id="GO:0003677">
    <property type="term" value="F:DNA binding"/>
    <property type="evidence" value="ECO:0007669"/>
    <property type="project" value="InterPro"/>
</dbReference>
<comment type="catalytic activity">
    <reaction evidence="9">
        <text>ATP + H2O = ADP + phosphate + H(+)</text>
        <dbReference type="Rhea" id="RHEA:13065"/>
        <dbReference type="ChEBI" id="CHEBI:15377"/>
        <dbReference type="ChEBI" id="CHEBI:15378"/>
        <dbReference type="ChEBI" id="CHEBI:30616"/>
        <dbReference type="ChEBI" id="CHEBI:43474"/>
        <dbReference type="ChEBI" id="CHEBI:456216"/>
        <dbReference type="EC" id="5.6.2.4"/>
    </reaction>
</comment>
<comment type="similarity">
    <text evidence="1">Belongs to the helicase family. UvrD subfamily.</text>
</comment>
<dbReference type="Gene3D" id="1.10.150.80">
    <property type="entry name" value="HRDC domain"/>
    <property type="match status" value="1"/>
</dbReference>
<dbReference type="Gene3D" id="1.10.10.160">
    <property type="match status" value="1"/>
</dbReference>
<evidence type="ECO:0000256" key="7">
    <source>
        <dbReference type="ARBA" id="ARBA00034617"/>
    </source>
</evidence>
<dbReference type="PANTHER" id="PTHR11070">
    <property type="entry name" value="UVRD / RECB / PCRA DNA HELICASE FAMILY MEMBER"/>
    <property type="match status" value="1"/>
</dbReference>
<gene>
    <name evidence="14" type="primary">uvrD2</name>
    <name evidence="14" type="ORF">YM304_23340</name>
</gene>
<dbReference type="SUPFAM" id="SSF47819">
    <property type="entry name" value="HRDC-like"/>
    <property type="match status" value="1"/>
</dbReference>
<protein>
    <recommendedName>
        <fullName evidence="8">DNA 3'-5' helicase</fullName>
        <ecNumber evidence="8">5.6.2.4</ecNumber>
    </recommendedName>
</protein>
<evidence type="ECO:0000256" key="8">
    <source>
        <dbReference type="ARBA" id="ARBA00034808"/>
    </source>
</evidence>
<dbReference type="InterPro" id="IPR002121">
    <property type="entry name" value="HRDC_dom"/>
</dbReference>
<dbReference type="Pfam" id="PF00570">
    <property type="entry name" value="HRDC"/>
    <property type="match status" value="1"/>
</dbReference>
<accession>A0A6C7EDE6</accession>
<evidence type="ECO:0000256" key="4">
    <source>
        <dbReference type="ARBA" id="ARBA00022806"/>
    </source>
</evidence>
<dbReference type="InterPro" id="IPR014017">
    <property type="entry name" value="DNA_helicase_UvrD-like_C"/>
</dbReference>
<reference evidence="14 15" key="1">
    <citation type="journal article" date="2013" name="Int. J. Syst. Evol. Microbiol.">
        <title>Ilumatobacter nonamiense sp. nov. and Ilumatobacter coccineum sp. nov., isolated from seashore sand.</title>
        <authorList>
            <person name="Matsumoto A."/>
            <person name="Kasai H."/>
            <person name="Matsuo Y."/>
            <person name="Shizuri Y."/>
            <person name="Ichikawa N."/>
            <person name="Fujita N."/>
            <person name="Omura S."/>
            <person name="Takahashi Y."/>
        </authorList>
    </citation>
    <scope>NUCLEOTIDE SEQUENCE [LARGE SCALE GENOMIC DNA]</scope>
    <source>
        <strain evidence="15">NBRC 103263 / KCTC 29153 / YM16-304</strain>
    </source>
</reference>
<dbReference type="InterPro" id="IPR044876">
    <property type="entry name" value="HRDC_dom_sf"/>
</dbReference>
<evidence type="ECO:0000256" key="3">
    <source>
        <dbReference type="ARBA" id="ARBA00022801"/>
    </source>
</evidence>
<keyword evidence="6" id="KW-0413">Isomerase</keyword>
<dbReference type="GO" id="GO:0005524">
    <property type="term" value="F:ATP binding"/>
    <property type="evidence" value="ECO:0007669"/>
    <property type="project" value="UniProtKB-KW"/>
</dbReference>
<dbReference type="KEGG" id="aym:YM304_23340"/>
<keyword evidence="4 14" id="KW-0347">Helicase</keyword>
<evidence type="ECO:0000313" key="14">
    <source>
        <dbReference type="EMBL" id="BAN02648.1"/>
    </source>
</evidence>
<dbReference type="InterPro" id="IPR010997">
    <property type="entry name" value="HRDC-like_sf"/>
</dbReference>
<dbReference type="SUPFAM" id="SSF52540">
    <property type="entry name" value="P-loop containing nucleoside triphosphate hydrolases"/>
    <property type="match status" value="1"/>
</dbReference>
<feature type="region of interest" description="Disordered" evidence="10">
    <location>
        <begin position="426"/>
        <end position="448"/>
    </location>
</feature>
<proteinExistence type="inferred from homology"/>
<dbReference type="CDD" id="cd17932">
    <property type="entry name" value="DEXQc_UvrD"/>
    <property type="match status" value="1"/>
</dbReference>
<evidence type="ECO:0000313" key="15">
    <source>
        <dbReference type="Proteomes" id="UP000011863"/>
    </source>
</evidence>
<dbReference type="EC" id="5.6.2.4" evidence="8"/>
<dbReference type="Gene3D" id="3.40.50.300">
    <property type="entry name" value="P-loop containing nucleotide triphosphate hydrolases"/>
    <property type="match status" value="3"/>
</dbReference>
<comment type="catalytic activity">
    <reaction evidence="7">
        <text>Couples ATP hydrolysis with the unwinding of duplex DNA by translocating in the 3'-5' direction.</text>
        <dbReference type="EC" id="5.6.2.4"/>
    </reaction>
</comment>
<feature type="domain" description="HRDC" evidence="11">
    <location>
        <begin position="608"/>
        <end position="669"/>
    </location>
</feature>
<dbReference type="AlphaFoldDB" id="A0A6C7EDE6"/>
<dbReference type="RefSeq" id="WP_015441895.1">
    <property type="nucleotide sequence ID" value="NC_020520.1"/>
</dbReference>
<keyword evidence="2" id="KW-0547">Nucleotide-binding</keyword>
<evidence type="ECO:0000256" key="2">
    <source>
        <dbReference type="ARBA" id="ARBA00022741"/>
    </source>
</evidence>
<evidence type="ECO:0000259" key="12">
    <source>
        <dbReference type="Pfam" id="PF00580"/>
    </source>
</evidence>
<evidence type="ECO:0000256" key="6">
    <source>
        <dbReference type="ARBA" id="ARBA00023235"/>
    </source>
</evidence>